<dbReference type="EMBL" id="QWDC01000002">
    <property type="protein sequence ID" value="RFZ91893.1"/>
    <property type="molecule type" value="Genomic_DNA"/>
</dbReference>
<organism evidence="1 2">
    <name type="scientific">Mucilaginibacter conchicola</name>
    <dbReference type="NCBI Taxonomy" id="2303333"/>
    <lineage>
        <taxon>Bacteria</taxon>
        <taxon>Pseudomonadati</taxon>
        <taxon>Bacteroidota</taxon>
        <taxon>Sphingobacteriia</taxon>
        <taxon>Sphingobacteriales</taxon>
        <taxon>Sphingobacteriaceae</taxon>
        <taxon>Mucilaginibacter</taxon>
    </lineage>
</organism>
<keyword evidence="2" id="KW-1185">Reference proteome</keyword>
<proteinExistence type="predicted"/>
<accession>A0A372NRI8</accession>
<protein>
    <submittedName>
        <fullName evidence="1">Uncharacterized protein</fullName>
    </submittedName>
</protein>
<dbReference type="Proteomes" id="UP000264217">
    <property type="component" value="Unassembled WGS sequence"/>
</dbReference>
<evidence type="ECO:0000313" key="2">
    <source>
        <dbReference type="Proteomes" id="UP000264217"/>
    </source>
</evidence>
<comment type="caution">
    <text evidence="1">The sequence shown here is derived from an EMBL/GenBank/DDBJ whole genome shotgun (WGS) entry which is preliminary data.</text>
</comment>
<gene>
    <name evidence="1" type="ORF">D0C36_10615</name>
</gene>
<dbReference type="AlphaFoldDB" id="A0A372NRI8"/>
<evidence type="ECO:0000313" key="1">
    <source>
        <dbReference type="EMBL" id="RFZ91893.1"/>
    </source>
</evidence>
<reference evidence="1 2" key="1">
    <citation type="submission" date="2018-08" db="EMBL/GenBank/DDBJ databases">
        <title>Mucilaginibacter sp. MYSH2.</title>
        <authorList>
            <person name="Seo T."/>
        </authorList>
    </citation>
    <scope>NUCLEOTIDE SEQUENCE [LARGE SCALE GENOMIC DNA]</scope>
    <source>
        <strain evidence="1 2">MYSH2</strain>
    </source>
</reference>
<sequence length="70" mass="7785">MYSFHGELPAVVGVVTNNSSRGFHVGPVYGLLVTTPTRARGIRQAQADRWFGIHAMNIVNKHEQLIINKI</sequence>
<name>A0A372NRI8_9SPHI</name>